<dbReference type="Proteomes" id="UP000271098">
    <property type="component" value="Unassembled WGS sequence"/>
</dbReference>
<evidence type="ECO:0000313" key="7">
    <source>
        <dbReference type="EMBL" id="VDK28276.1"/>
    </source>
</evidence>
<evidence type="ECO:0000256" key="2">
    <source>
        <dbReference type="ARBA" id="ARBA00022692"/>
    </source>
</evidence>
<feature type="transmembrane region" description="Helical" evidence="5">
    <location>
        <begin position="104"/>
        <end position="123"/>
    </location>
</feature>
<dbReference type="PANTHER" id="PTHR12011">
    <property type="entry name" value="ADHESION G-PROTEIN COUPLED RECEPTOR"/>
    <property type="match status" value="1"/>
</dbReference>
<dbReference type="Pfam" id="PF00002">
    <property type="entry name" value="7tm_2"/>
    <property type="match status" value="2"/>
</dbReference>
<feature type="transmembrane region" description="Helical" evidence="5">
    <location>
        <begin position="77"/>
        <end position="98"/>
    </location>
</feature>
<organism evidence="9">
    <name type="scientific">Gongylonema pulchrum</name>
    <dbReference type="NCBI Taxonomy" id="637853"/>
    <lineage>
        <taxon>Eukaryota</taxon>
        <taxon>Metazoa</taxon>
        <taxon>Ecdysozoa</taxon>
        <taxon>Nematoda</taxon>
        <taxon>Chromadorea</taxon>
        <taxon>Rhabditida</taxon>
        <taxon>Spirurina</taxon>
        <taxon>Spiruromorpha</taxon>
        <taxon>Spiruroidea</taxon>
        <taxon>Gongylonematidae</taxon>
        <taxon>Gongylonema</taxon>
    </lineage>
</organism>
<dbReference type="InterPro" id="IPR000832">
    <property type="entry name" value="GPCR_2_secretin-like"/>
</dbReference>
<keyword evidence="4 5" id="KW-0472">Membrane</keyword>
<dbReference type="GO" id="GO:0004930">
    <property type="term" value="F:G protein-coupled receptor activity"/>
    <property type="evidence" value="ECO:0007669"/>
    <property type="project" value="InterPro"/>
</dbReference>
<comment type="subcellular location">
    <subcellularLocation>
        <location evidence="1">Membrane</location>
        <topology evidence="1">Multi-pass membrane protein</topology>
    </subcellularLocation>
</comment>
<evidence type="ECO:0000256" key="1">
    <source>
        <dbReference type="ARBA" id="ARBA00004141"/>
    </source>
</evidence>
<feature type="transmembrane region" description="Helical" evidence="5">
    <location>
        <begin position="12"/>
        <end position="37"/>
    </location>
</feature>
<evidence type="ECO:0000313" key="8">
    <source>
        <dbReference type="Proteomes" id="UP000271098"/>
    </source>
</evidence>
<evidence type="ECO:0000313" key="9">
    <source>
        <dbReference type="WBParaSite" id="GPUH_0000054201-mRNA-1"/>
    </source>
</evidence>
<proteinExistence type="predicted"/>
<dbReference type="InterPro" id="IPR017981">
    <property type="entry name" value="GPCR_2-like_7TM"/>
</dbReference>
<accession>A0A183CVQ1</accession>
<evidence type="ECO:0000256" key="5">
    <source>
        <dbReference type="SAM" id="Phobius"/>
    </source>
</evidence>
<dbReference type="EMBL" id="UYRT01000501">
    <property type="protein sequence ID" value="VDK28276.1"/>
    <property type="molecule type" value="Genomic_DNA"/>
</dbReference>
<evidence type="ECO:0000256" key="3">
    <source>
        <dbReference type="ARBA" id="ARBA00022989"/>
    </source>
</evidence>
<dbReference type="WBParaSite" id="GPUH_0000054201-mRNA-1">
    <property type="protein sequence ID" value="GPUH_0000054201-mRNA-1"/>
    <property type="gene ID" value="GPUH_0000054201"/>
</dbReference>
<evidence type="ECO:0000259" key="6">
    <source>
        <dbReference type="PROSITE" id="PS50261"/>
    </source>
</evidence>
<sequence>MDIHYWGLSIGHSVALTFVIYFGCTLSIICLLLWLFSFQCFGTSGGDRIFMHKNLCFSLLITEAVFLGDIWQIKHSLCCNITAGMLHYFFLAAFAWMLLGFEPLFLLFGYGFSLAVVAASVWFDRFSYGTKRHCWLRSDNYFILAFAGLVVIVVLCNTVFLMLMLFTVYSHSYIGYTPCKQDRESLKNFRS</sequence>
<protein>
    <submittedName>
        <fullName evidence="9">G_PROTEIN_RECEP_F2_4 domain-containing protein</fullName>
    </submittedName>
</protein>
<feature type="domain" description="G-protein coupled receptors family 2 profile 2" evidence="6">
    <location>
        <begin position="16"/>
        <end position="191"/>
    </location>
</feature>
<dbReference type="GO" id="GO:0007166">
    <property type="term" value="P:cell surface receptor signaling pathway"/>
    <property type="evidence" value="ECO:0007669"/>
    <property type="project" value="InterPro"/>
</dbReference>
<reference evidence="7 8" key="2">
    <citation type="submission" date="2018-11" db="EMBL/GenBank/DDBJ databases">
        <authorList>
            <consortium name="Pathogen Informatics"/>
        </authorList>
    </citation>
    <scope>NUCLEOTIDE SEQUENCE [LARGE SCALE GENOMIC DNA]</scope>
</reference>
<dbReference type="PROSITE" id="PS50261">
    <property type="entry name" value="G_PROTEIN_RECEP_F2_4"/>
    <property type="match status" value="1"/>
</dbReference>
<keyword evidence="2 5" id="KW-0812">Transmembrane</keyword>
<dbReference type="GO" id="GO:0005886">
    <property type="term" value="C:plasma membrane"/>
    <property type="evidence" value="ECO:0007669"/>
    <property type="project" value="TreeGrafter"/>
</dbReference>
<gene>
    <name evidence="7" type="ORF">GPUH_LOCUS542</name>
</gene>
<evidence type="ECO:0000256" key="4">
    <source>
        <dbReference type="ARBA" id="ARBA00023136"/>
    </source>
</evidence>
<name>A0A183CVQ1_9BILA</name>
<keyword evidence="8" id="KW-1185">Reference proteome</keyword>
<dbReference type="AlphaFoldDB" id="A0A183CVQ1"/>
<dbReference type="OrthoDB" id="1100386at2759"/>
<feature type="transmembrane region" description="Helical" evidence="5">
    <location>
        <begin position="143"/>
        <end position="166"/>
    </location>
</feature>
<reference evidence="9" key="1">
    <citation type="submission" date="2016-06" db="UniProtKB">
        <authorList>
            <consortium name="WormBaseParasite"/>
        </authorList>
    </citation>
    <scope>IDENTIFICATION</scope>
</reference>
<dbReference type="PANTHER" id="PTHR12011:SF347">
    <property type="entry name" value="FI21270P1-RELATED"/>
    <property type="match status" value="1"/>
</dbReference>
<dbReference type="Gene3D" id="1.20.1070.10">
    <property type="entry name" value="Rhodopsin 7-helix transmembrane proteins"/>
    <property type="match status" value="1"/>
</dbReference>
<keyword evidence="3 5" id="KW-1133">Transmembrane helix</keyword>